<dbReference type="Proteomes" id="UP000198816">
    <property type="component" value="Unassembled WGS sequence"/>
</dbReference>
<evidence type="ECO:0000313" key="5">
    <source>
        <dbReference type="Proteomes" id="UP000198816"/>
    </source>
</evidence>
<keyword evidence="5" id="KW-1185">Reference proteome</keyword>
<protein>
    <submittedName>
        <fullName evidence="4">V/A-type H+-transporting ATPase subunit D</fullName>
    </submittedName>
</protein>
<dbReference type="STRING" id="1058.SAMN05421783_11659"/>
<dbReference type="Pfam" id="PF01813">
    <property type="entry name" value="ATP-synt_D"/>
    <property type="match status" value="1"/>
</dbReference>
<evidence type="ECO:0000256" key="1">
    <source>
        <dbReference type="ARBA" id="ARBA00005850"/>
    </source>
</evidence>
<dbReference type="AlphaFoldDB" id="A0A1H2ZLR2"/>
<dbReference type="Gene3D" id="1.10.287.3240">
    <property type="match status" value="1"/>
</dbReference>
<dbReference type="EMBL" id="FNNZ01000016">
    <property type="protein sequence ID" value="SDX18286.1"/>
    <property type="molecule type" value="Genomic_DNA"/>
</dbReference>
<dbReference type="NCBIfam" id="TIGR00309">
    <property type="entry name" value="V_ATPase_subD"/>
    <property type="match status" value="1"/>
</dbReference>
<keyword evidence="2" id="KW-0813">Transport</keyword>
<dbReference type="OrthoDB" id="5637912at2"/>
<organism evidence="4 5">
    <name type="scientific">Thiocapsa roseopersicina</name>
    <dbReference type="NCBI Taxonomy" id="1058"/>
    <lineage>
        <taxon>Bacteria</taxon>
        <taxon>Pseudomonadati</taxon>
        <taxon>Pseudomonadota</taxon>
        <taxon>Gammaproteobacteria</taxon>
        <taxon>Chromatiales</taxon>
        <taxon>Chromatiaceae</taxon>
        <taxon>Thiocapsa</taxon>
    </lineage>
</organism>
<dbReference type="InterPro" id="IPR002699">
    <property type="entry name" value="V_ATPase_D"/>
</dbReference>
<dbReference type="PANTHER" id="PTHR11671">
    <property type="entry name" value="V-TYPE ATP SYNTHASE SUBUNIT D"/>
    <property type="match status" value="1"/>
</dbReference>
<accession>A0A1H2ZLR2</accession>
<gene>
    <name evidence="4" type="ORF">SAMN05421783_11659</name>
</gene>
<dbReference type="RefSeq" id="WP_093034514.1">
    <property type="nucleotide sequence ID" value="NZ_FNNZ01000016.1"/>
</dbReference>
<dbReference type="GO" id="GO:0046961">
    <property type="term" value="F:proton-transporting ATPase activity, rotational mechanism"/>
    <property type="evidence" value="ECO:0007669"/>
    <property type="project" value="InterPro"/>
</dbReference>
<name>A0A1H2ZLR2_THIRO</name>
<evidence type="ECO:0000256" key="2">
    <source>
        <dbReference type="ARBA" id="ARBA00022448"/>
    </source>
</evidence>
<evidence type="ECO:0000256" key="3">
    <source>
        <dbReference type="ARBA" id="ARBA00023065"/>
    </source>
</evidence>
<comment type="similarity">
    <text evidence="1">Belongs to the V-ATPase D subunit family.</text>
</comment>
<proteinExistence type="inferred from homology"/>
<sequence>MSRVSLSKSSLAKQNRALQTYERYLPSLDLKRKQIMTERAKEVLAQAETHRKIAALRERVTENLPMLANREIALSDLVHVRGARLGEENLLGTRLPVLEGLDLVKRGYGFLSKPHWVEVLVDALSEMLTLQAQLALHDRRLLLLDEAVRKVTQRVNLFDKVLIPRTRENIKRIRVHLSDAERAAIVRSKIAKGKRLREASA</sequence>
<reference evidence="5" key="1">
    <citation type="submission" date="2016-10" db="EMBL/GenBank/DDBJ databases">
        <authorList>
            <person name="Varghese N."/>
            <person name="Submissions S."/>
        </authorList>
    </citation>
    <scope>NUCLEOTIDE SEQUENCE [LARGE SCALE GENOMIC DNA]</scope>
    <source>
        <strain evidence="5">DSM 217</strain>
    </source>
</reference>
<evidence type="ECO:0000313" key="4">
    <source>
        <dbReference type="EMBL" id="SDX18286.1"/>
    </source>
</evidence>
<keyword evidence="3" id="KW-0406">Ion transport</keyword>